<dbReference type="Gene3D" id="1.10.3210.10">
    <property type="entry name" value="Hypothetical protein af1432"/>
    <property type="match status" value="1"/>
</dbReference>
<protein>
    <submittedName>
        <fullName evidence="1">22363_t:CDS:1</fullName>
    </submittedName>
</protein>
<sequence length="97" mass="11903">KNSIDVDKFDYFARDCYHSGAKRLFDFSRLMRLSRVMNDEIVYYYKELRAIDHMICDVLEKADHYYNFKSAINERNPEKYMRLSDYIFHEIEHSEND</sequence>
<dbReference type="Proteomes" id="UP000789901">
    <property type="component" value="Unassembled WGS sequence"/>
</dbReference>
<feature type="non-terminal residue" evidence="1">
    <location>
        <position position="1"/>
    </location>
</feature>
<organism evidence="1 2">
    <name type="scientific">Gigaspora margarita</name>
    <dbReference type="NCBI Taxonomy" id="4874"/>
    <lineage>
        <taxon>Eukaryota</taxon>
        <taxon>Fungi</taxon>
        <taxon>Fungi incertae sedis</taxon>
        <taxon>Mucoromycota</taxon>
        <taxon>Glomeromycotina</taxon>
        <taxon>Glomeromycetes</taxon>
        <taxon>Diversisporales</taxon>
        <taxon>Gigasporaceae</taxon>
        <taxon>Gigaspora</taxon>
    </lineage>
</organism>
<evidence type="ECO:0000313" key="2">
    <source>
        <dbReference type="Proteomes" id="UP000789901"/>
    </source>
</evidence>
<dbReference type="InterPro" id="IPR050135">
    <property type="entry name" value="dGTPase-like"/>
</dbReference>
<comment type="caution">
    <text evidence="1">The sequence shown here is derived from an EMBL/GenBank/DDBJ whole genome shotgun (WGS) entry which is preliminary data.</text>
</comment>
<keyword evidence="2" id="KW-1185">Reference proteome</keyword>
<gene>
    <name evidence="1" type="ORF">GMARGA_LOCUS45153</name>
</gene>
<proteinExistence type="predicted"/>
<dbReference type="PANTHER" id="PTHR11373:SF4">
    <property type="entry name" value="DEOXYNUCLEOSIDE TRIPHOSPHATE TRIPHOSPHOHYDROLASE SAMHD1"/>
    <property type="match status" value="1"/>
</dbReference>
<dbReference type="SUPFAM" id="SSF109604">
    <property type="entry name" value="HD-domain/PDEase-like"/>
    <property type="match status" value="1"/>
</dbReference>
<feature type="non-terminal residue" evidence="1">
    <location>
        <position position="97"/>
    </location>
</feature>
<reference evidence="1 2" key="1">
    <citation type="submission" date="2021-06" db="EMBL/GenBank/DDBJ databases">
        <authorList>
            <person name="Kallberg Y."/>
            <person name="Tangrot J."/>
            <person name="Rosling A."/>
        </authorList>
    </citation>
    <scope>NUCLEOTIDE SEQUENCE [LARGE SCALE GENOMIC DNA]</scope>
    <source>
        <strain evidence="1 2">120-4 pot B 10/14</strain>
    </source>
</reference>
<name>A0ABN7XMR0_GIGMA</name>
<evidence type="ECO:0000313" key="1">
    <source>
        <dbReference type="EMBL" id="CAG8856332.1"/>
    </source>
</evidence>
<dbReference type="PANTHER" id="PTHR11373">
    <property type="entry name" value="DEOXYNUCLEOSIDE TRIPHOSPHATE TRIPHOSPHOHYDROLASE"/>
    <property type="match status" value="1"/>
</dbReference>
<accession>A0ABN7XMR0</accession>
<dbReference type="EMBL" id="CAJVQB010158801">
    <property type="protein sequence ID" value="CAG8856332.1"/>
    <property type="molecule type" value="Genomic_DNA"/>
</dbReference>